<evidence type="ECO:0000256" key="13">
    <source>
        <dbReference type="ARBA" id="ARBA00023237"/>
    </source>
</evidence>
<dbReference type="Gene3D" id="3.10.560.10">
    <property type="entry name" value="Outer membrane lipoprotein wza domain like"/>
    <property type="match status" value="1"/>
</dbReference>
<feature type="domain" description="Polysaccharide export protein N-terminal" evidence="15">
    <location>
        <begin position="33"/>
        <end position="127"/>
    </location>
</feature>
<evidence type="ECO:0000256" key="14">
    <source>
        <dbReference type="ARBA" id="ARBA00023288"/>
    </source>
</evidence>
<keyword evidence="3" id="KW-0813">Transport</keyword>
<keyword evidence="18" id="KW-1185">Reference proteome</keyword>
<dbReference type="InterPro" id="IPR003715">
    <property type="entry name" value="Poly_export_N"/>
</dbReference>
<proteinExistence type="inferred from homology"/>
<evidence type="ECO:0008006" key="19">
    <source>
        <dbReference type="Google" id="ProtNLM"/>
    </source>
</evidence>
<evidence type="ECO:0000256" key="5">
    <source>
        <dbReference type="ARBA" id="ARBA00022597"/>
    </source>
</evidence>
<keyword evidence="13" id="KW-0998">Cell outer membrane</keyword>
<evidence type="ECO:0000259" key="16">
    <source>
        <dbReference type="Pfam" id="PF22461"/>
    </source>
</evidence>
<protein>
    <recommendedName>
        <fullName evidence="19">Polysaccharide export protein</fullName>
    </recommendedName>
</protein>
<keyword evidence="8" id="KW-0625">Polysaccharide transport</keyword>
<gene>
    <name evidence="17" type="ORF">LEM8419_00817</name>
</gene>
<organism evidence="17 18">
    <name type="scientific">Neolewinella maritima</name>
    <dbReference type="NCBI Taxonomy" id="1383882"/>
    <lineage>
        <taxon>Bacteria</taxon>
        <taxon>Pseudomonadati</taxon>
        <taxon>Bacteroidota</taxon>
        <taxon>Saprospiria</taxon>
        <taxon>Saprospirales</taxon>
        <taxon>Lewinellaceae</taxon>
        <taxon>Neolewinella</taxon>
    </lineage>
</organism>
<feature type="domain" description="SLBB" evidence="16">
    <location>
        <begin position="131"/>
        <end position="210"/>
    </location>
</feature>
<dbReference type="InterPro" id="IPR054765">
    <property type="entry name" value="SLBB_dom"/>
</dbReference>
<evidence type="ECO:0000256" key="4">
    <source>
        <dbReference type="ARBA" id="ARBA00022452"/>
    </source>
</evidence>
<keyword evidence="10" id="KW-0626">Porin</keyword>
<accession>A0ABN8F5K9</accession>
<evidence type="ECO:0000256" key="8">
    <source>
        <dbReference type="ARBA" id="ARBA00023047"/>
    </source>
</evidence>
<keyword evidence="9" id="KW-0406">Ion transport</keyword>
<reference evidence="17" key="1">
    <citation type="submission" date="2021-12" db="EMBL/GenBank/DDBJ databases">
        <authorList>
            <person name="Rodrigo-Torres L."/>
            <person name="Arahal R. D."/>
            <person name="Lucena T."/>
        </authorList>
    </citation>
    <scope>NUCLEOTIDE SEQUENCE</scope>
    <source>
        <strain evidence="17">CECT 8419</strain>
    </source>
</reference>
<evidence type="ECO:0000313" key="18">
    <source>
        <dbReference type="Proteomes" id="UP000837803"/>
    </source>
</evidence>
<dbReference type="PANTHER" id="PTHR33619">
    <property type="entry name" value="POLYSACCHARIDE EXPORT PROTEIN GFCE-RELATED"/>
    <property type="match status" value="1"/>
</dbReference>
<dbReference type="Proteomes" id="UP000837803">
    <property type="component" value="Unassembled WGS sequence"/>
</dbReference>
<evidence type="ECO:0000256" key="6">
    <source>
        <dbReference type="ARBA" id="ARBA00022692"/>
    </source>
</evidence>
<evidence type="ECO:0000256" key="12">
    <source>
        <dbReference type="ARBA" id="ARBA00023139"/>
    </source>
</evidence>
<keyword evidence="11" id="KW-0472">Membrane</keyword>
<evidence type="ECO:0000313" key="17">
    <source>
        <dbReference type="EMBL" id="CAH0999517.1"/>
    </source>
</evidence>
<name>A0ABN8F5K9_9BACT</name>
<dbReference type="EMBL" id="CAKLPZ010000001">
    <property type="protein sequence ID" value="CAH0999517.1"/>
    <property type="molecule type" value="Genomic_DNA"/>
</dbReference>
<keyword evidence="5" id="KW-0762">Sugar transport</keyword>
<dbReference type="Pfam" id="PF02563">
    <property type="entry name" value="Poly_export"/>
    <property type="match status" value="1"/>
</dbReference>
<keyword evidence="7" id="KW-0732">Signal</keyword>
<evidence type="ECO:0000256" key="7">
    <source>
        <dbReference type="ARBA" id="ARBA00022729"/>
    </source>
</evidence>
<comment type="caution">
    <text evidence="17">The sequence shown here is derived from an EMBL/GenBank/DDBJ whole genome shotgun (WGS) entry which is preliminary data.</text>
</comment>
<comment type="subcellular location">
    <subcellularLocation>
        <location evidence="1">Cell outer membrane</location>
        <topology evidence="1">Multi-pass membrane protein</topology>
    </subcellularLocation>
</comment>
<evidence type="ECO:0000256" key="3">
    <source>
        <dbReference type="ARBA" id="ARBA00022448"/>
    </source>
</evidence>
<evidence type="ECO:0000256" key="9">
    <source>
        <dbReference type="ARBA" id="ARBA00023065"/>
    </source>
</evidence>
<keyword evidence="6" id="KW-0812">Transmembrane</keyword>
<dbReference type="Pfam" id="PF22461">
    <property type="entry name" value="SLBB_2"/>
    <property type="match status" value="1"/>
</dbReference>
<evidence type="ECO:0000256" key="10">
    <source>
        <dbReference type="ARBA" id="ARBA00023114"/>
    </source>
</evidence>
<keyword evidence="4" id="KW-1134">Transmembrane beta strand</keyword>
<dbReference type="PANTHER" id="PTHR33619:SF3">
    <property type="entry name" value="POLYSACCHARIDE EXPORT PROTEIN GFCE-RELATED"/>
    <property type="match status" value="1"/>
</dbReference>
<evidence type="ECO:0000259" key="15">
    <source>
        <dbReference type="Pfam" id="PF02563"/>
    </source>
</evidence>
<keyword evidence="14" id="KW-0449">Lipoprotein</keyword>
<evidence type="ECO:0000256" key="1">
    <source>
        <dbReference type="ARBA" id="ARBA00004571"/>
    </source>
</evidence>
<keyword evidence="12" id="KW-0564">Palmitate</keyword>
<sequence length="248" mass="27061">MLCLFVTSCVPHRDLVNYQAGIPEAAVQPIGKRPEIIVQPNDVLRIDVFGPTDRIVAPFVNQSSKGTTVFDVDAIQLGGYLVSERGTIAFPQVGEIAVGGQSVLEVRNVLAGLLEPFMKTPVVNVRLLNFRVTVSGEVGQEGALNVLNERITVPEAIARAGGLGEYANRRNILLVRESGGTREYVRLDLTSADVFTSEYFYLRQNDLLYVEPLRAKSGAIRDQTSKTVPIITALATILAVIINLTQNR</sequence>
<dbReference type="InterPro" id="IPR049712">
    <property type="entry name" value="Poly_export"/>
</dbReference>
<comment type="similarity">
    <text evidence="2">Belongs to the BexD/CtrA/VexA family.</text>
</comment>
<evidence type="ECO:0000256" key="11">
    <source>
        <dbReference type="ARBA" id="ARBA00023136"/>
    </source>
</evidence>
<evidence type="ECO:0000256" key="2">
    <source>
        <dbReference type="ARBA" id="ARBA00009450"/>
    </source>
</evidence>